<dbReference type="AlphaFoldDB" id="A0A542EVP3"/>
<dbReference type="Gene3D" id="2.60.40.790">
    <property type="match status" value="1"/>
</dbReference>
<keyword evidence="5" id="KW-1185">Reference proteome</keyword>
<evidence type="ECO:0000256" key="1">
    <source>
        <dbReference type="PROSITE-ProRule" id="PRU00285"/>
    </source>
</evidence>
<dbReference type="Proteomes" id="UP000316298">
    <property type="component" value="Unassembled WGS sequence"/>
</dbReference>
<accession>A0A542EVP3</accession>
<sequence length="143" mass="15964">MMIRTDPFQVFDQLARQLTGTATGTWTRPSVMPMDAYRSGDEFLVAFDLPGVDPDSIDLSVERNVITVKAERRSPHVDEGGQVQFSERPHGVFTRELVLGDNLDTEHIEASYVDGVLRLRIPVAEQAKPRKIEITGGRQQISA</sequence>
<dbReference type="EMBL" id="VFMM01000001">
    <property type="protein sequence ID" value="TQJ19256.1"/>
    <property type="molecule type" value="Genomic_DNA"/>
</dbReference>
<dbReference type="InterPro" id="IPR002068">
    <property type="entry name" value="A-crystallin/Hsp20_dom"/>
</dbReference>
<dbReference type="OrthoDB" id="5242916at2"/>
<name>A0A542EVP3_9ACTN</name>
<evidence type="ECO:0000256" key="2">
    <source>
        <dbReference type="RuleBase" id="RU003616"/>
    </source>
</evidence>
<evidence type="ECO:0000259" key="3">
    <source>
        <dbReference type="PROSITE" id="PS01031"/>
    </source>
</evidence>
<evidence type="ECO:0000313" key="5">
    <source>
        <dbReference type="Proteomes" id="UP000316298"/>
    </source>
</evidence>
<dbReference type="RefSeq" id="WP_141857121.1">
    <property type="nucleotide sequence ID" value="NZ_BAAAKA010000050.1"/>
</dbReference>
<dbReference type="SUPFAM" id="SSF49764">
    <property type="entry name" value="HSP20-like chaperones"/>
    <property type="match status" value="1"/>
</dbReference>
<dbReference type="PROSITE" id="PS01031">
    <property type="entry name" value="SHSP"/>
    <property type="match status" value="1"/>
</dbReference>
<comment type="similarity">
    <text evidence="1 2">Belongs to the small heat shock protein (HSP20) family.</text>
</comment>
<evidence type="ECO:0000313" key="4">
    <source>
        <dbReference type="EMBL" id="TQJ19256.1"/>
    </source>
</evidence>
<organism evidence="4 5">
    <name type="scientific">Kribbella jejuensis</name>
    <dbReference type="NCBI Taxonomy" id="236068"/>
    <lineage>
        <taxon>Bacteria</taxon>
        <taxon>Bacillati</taxon>
        <taxon>Actinomycetota</taxon>
        <taxon>Actinomycetes</taxon>
        <taxon>Propionibacteriales</taxon>
        <taxon>Kribbellaceae</taxon>
        <taxon>Kribbella</taxon>
    </lineage>
</organism>
<dbReference type="PANTHER" id="PTHR11527">
    <property type="entry name" value="HEAT-SHOCK PROTEIN 20 FAMILY MEMBER"/>
    <property type="match status" value="1"/>
</dbReference>
<feature type="domain" description="SHSP" evidence="3">
    <location>
        <begin position="25"/>
        <end position="137"/>
    </location>
</feature>
<reference evidence="4 5" key="1">
    <citation type="submission" date="2019-06" db="EMBL/GenBank/DDBJ databases">
        <title>Sequencing the genomes of 1000 actinobacteria strains.</title>
        <authorList>
            <person name="Klenk H.-P."/>
        </authorList>
    </citation>
    <scope>NUCLEOTIDE SEQUENCE [LARGE SCALE GENOMIC DNA]</scope>
    <source>
        <strain evidence="4 5">DSM 17305</strain>
    </source>
</reference>
<dbReference type="Pfam" id="PF00011">
    <property type="entry name" value="HSP20"/>
    <property type="match status" value="1"/>
</dbReference>
<protein>
    <submittedName>
        <fullName evidence="4">HSP20 family protein</fullName>
    </submittedName>
</protein>
<comment type="caution">
    <text evidence="4">The sequence shown here is derived from an EMBL/GenBank/DDBJ whole genome shotgun (WGS) entry which is preliminary data.</text>
</comment>
<dbReference type="InterPro" id="IPR008978">
    <property type="entry name" value="HSP20-like_chaperone"/>
</dbReference>
<proteinExistence type="inferred from homology"/>
<dbReference type="InterPro" id="IPR031107">
    <property type="entry name" value="Small_HSP"/>
</dbReference>
<gene>
    <name evidence="4" type="ORF">FB475_3419</name>
</gene>
<dbReference type="CDD" id="cd06464">
    <property type="entry name" value="ACD_sHsps-like"/>
    <property type="match status" value="1"/>
</dbReference>